<organism evidence="2">
    <name type="scientific">Arundo donax</name>
    <name type="common">Giant reed</name>
    <name type="synonym">Donax arundinaceus</name>
    <dbReference type="NCBI Taxonomy" id="35708"/>
    <lineage>
        <taxon>Eukaryota</taxon>
        <taxon>Viridiplantae</taxon>
        <taxon>Streptophyta</taxon>
        <taxon>Embryophyta</taxon>
        <taxon>Tracheophyta</taxon>
        <taxon>Spermatophyta</taxon>
        <taxon>Magnoliopsida</taxon>
        <taxon>Liliopsida</taxon>
        <taxon>Poales</taxon>
        <taxon>Poaceae</taxon>
        <taxon>PACMAD clade</taxon>
        <taxon>Arundinoideae</taxon>
        <taxon>Arundineae</taxon>
        <taxon>Arundo</taxon>
    </lineage>
</organism>
<feature type="compositionally biased region" description="Gly residues" evidence="1">
    <location>
        <begin position="1"/>
        <end position="12"/>
    </location>
</feature>
<evidence type="ECO:0000256" key="1">
    <source>
        <dbReference type="SAM" id="MobiDB-lite"/>
    </source>
</evidence>
<dbReference type="EMBL" id="GBRH01206464">
    <property type="protein sequence ID" value="JAD91431.1"/>
    <property type="molecule type" value="Transcribed_RNA"/>
</dbReference>
<proteinExistence type="predicted"/>
<name>A0A0A9DUF6_ARUDO</name>
<feature type="region of interest" description="Disordered" evidence="1">
    <location>
        <begin position="1"/>
        <end position="49"/>
    </location>
</feature>
<sequence length="49" mass="4907">MLGLGEAGGGGVAAPMATRSARDVRTARRRDARRGTWSANGAAVPAIGL</sequence>
<evidence type="ECO:0000313" key="2">
    <source>
        <dbReference type="EMBL" id="JAD91431.1"/>
    </source>
</evidence>
<reference evidence="2" key="1">
    <citation type="submission" date="2014-09" db="EMBL/GenBank/DDBJ databases">
        <authorList>
            <person name="Magalhaes I.L.F."/>
            <person name="Oliveira U."/>
            <person name="Santos F.R."/>
            <person name="Vidigal T.H.D.A."/>
            <person name="Brescovit A.D."/>
            <person name="Santos A.J."/>
        </authorList>
    </citation>
    <scope>NUCLEOTIDE SEQUENCE</scope>
    <source>
        <tissue evidence="2">Shoot tissue taken approximately 20 cm above the soil surface</tissue>
    </source>
</reference>
<protein>
    <submittedName>
        <fullName evidence="2">Uncharacterized protein</fullName>
    </submittedName>
</protein>
<accession>A0A0A9DUF6</accession>
<reference evidence="2" key="2">
    <citation type="journal article" date="2015" name="Data Brief">
        <title>Shoot transcriptome of the giant reed, Arundo donax.</title>
        <authorList>
            <person name="Barrero R.A."/>
            <person name="Guerrero F.D."/>
            <person name="Moolhuijzen P."/>
            <person name="Goolsby J.A."/>
            <person name="Tidwell J."/>
            <person name="Bellgard S.E."/>
            <person name="Bellgard M.I."/>
        </authorList>
    </citation>
    <scope>NUCLEOTIDE SEQUENCE</scope>
    <source>
        <tissue evidence="2">Shoot tissue taken approximately 20 cm above the soil surface</tissue>
    </source>
</reference>
<dbReference type="AlphaFoldDB" id="A0A0A9DUF6"/>